<name>A0AAD8GWQ2_9APIA</name>
<gene>
    <name evidence="2" type="ORF">POM88_048888</name>
</gene>
<dbReference type="Gene3D" id="1.20.1280.50">
    <property type="match status" value="1"/>
</dbReference>
<dbReference type="PANTHER" id="PTHR31639:SF237">
    <property type="entry name" value="F-BOX DOMAIN-CONTAINING PROTEIN"/>
    <property type="match status" value="1"/>
</dbReference>
<feature type="domain" description="F-box" evidence="1">
    <location>
        <begin position="14"/>
        <end position="71"/>
    </location>
</feature>
<reference evidence="2" key="2">
    <citation type="submission" date="2023-05" db="EMBL/GenBank/DDBJ databases">
        <authorList>
            <person name="Schelkunov M.I."/>
        </authorList>
    </citation>
    <scope>NUCLEOTIDE SEQUENCE</scope>
    <source>
        <strain evidence="2">Hsosn_3</strain>
        <tissue evidence="2">Leaf</tissue>
    </source>
</reference>
<reference evidence="2" key="1">
    <citation type="submission" date="2023-02" db="EMBL/GenBank/DDBJ databases">
        <title>Genome of toxic invasive species Heracleum sosnowskyi carries increased number of genes despite the absence of recent whole-genome duplications.</title>
        <authorList>
            <person name="Schelkunov M."/>
            <person name="Shtratnikova V."/>
            <person name="Makarenko M."/>
            <person name="Klepikova A."/>
            <person name="Omelchenko D."/>
            <person name="Novikova G."/>
            <person name="Obukhova E."/>
            <person name="Bogdanov V."/>
            <person name="Penin A."/>
            <person name="Logacheva M."/>
        </authorList>
    </citation>
    <scope>NUCLEOTIDE SEQUENCE</scope>
    <source>
        <strain evidence="2">Hsosn_3</strain>
        <tissue evidence="2">Leaf</tissue>
    </source>
</reference>
<sequence length="449" mass="51808">MPESSKQNVRCTEKDVISELPPNIQETILCFLPIQDAVRTSILSRKWRHCWTMIPHLIFENQFLNSIWHKLSQYDDQELMAQKIVSVINKALLLHNGPILKFSLTIPAQFCDAQIIHDFIDQWIPLFARNGMKQLTLEDSELQELTPHHFSSLDLSHLRLINVWFSYSPASGGFTYLTNLELLHATSNFGQGIFDCPVLQKLTLIFCKGLLPTNFHAPRLKCLHQIYREITSEYSLEGLENLTEYSFILLHISIKQTETFNLVKVLGCLHKIEKFSIGKDFIKYLGAGGSPKKLPKPLPSLKTINFCDITFADLSEVSCLLCLIRSAPNLCKLHIRRRECSGEENLNNYWIGDSEDCTLDHLEIVIFSNFTGLKTELALVKFLLGHSPFLKTMFIHRYGYFMNESVALRMTEEMLQYSRASSRAQIRHLEYPVKFDCFDFELWTNLSGF</sequence>
<dbReference type="InterPro" id="IPR036047">
    <property type="entry name" value="F-box-like_dom_sf"/>
</dbReference>
<accession>A0AAD8GWQ2</accession>
<evidence type="ECO:0000313" key="3">
    <source>
        <dbReference type="Proteomes" id="UP001237642"/>
    </source>
</evidence>
<evidence type="ECO:0000313" key="2">
    <source>
        <dbReference type="EMBL" id="KAK1355632.1"/>
    </source>
</evidence>
<dbReference type="PROSITE" id="PS50181">
    <property type="entry name" value="FBOX"/>
    <property type="match status" value="1"/>
</dbReference>
<evidence type="ECO:0000259" key="1">
    <source>
        <dbReference type="PROSITE" id="PS50181"/>
    </source>
</evidence>
<dbReference type="SMART" id="SM00579">
    <property type="entry name" value="FBD"/>
    <property type="match status" value="1"/>
</dbReference>
<dbReference type="InterPro" id="IPR055411">
    <property type="entry name" value="LRR_FXL15/At3g58940/PEG3-like"/>
</dbReference>
<dbReference type="Pfam" id="PF00646">
    <property type="entry name" value="F-box"/>
    <property type="match status" value="1"/>
</dbReference>
<dbReference type="SUPFAM" id="SSF81383">
    <property type="entry name" value="F-box domain"/>
    <property type="match status" value="1"/>
</dbReference>
<dbReference type="Proteomes" id="UP001237642">
    <property type="component" value="Unassembled WGS sequence"/>
</dbReference>
<dbReference type="SUPFAM" id="SSF52047">
    <property type="entry name" value="RNI-like"/>
    <property type="match status" value="1"/>
</dbReference>
<organism evidence="2 3">
    <name type="scientific">Heracleum sosnowskyi</name>
    <dbReference type="NCBI Taxonomy" id="360622"/>
    <lineage>
        <taxon>Eukaryota</taxon>
        <taxon>Viridiplantae</taxon>
        <taxon>Streptophyta</taxon>
        <taxon>Embryophyta</taxon>
        <taxon>Tracheophyta</taxon>
        <taxon>Spermatophyta</taxon>
        <taxon>Magnoliopsida</taxon>
        <taxon>eudicotyledons</taxon>
        <taxon>Gunneridae</taxon>
        <taxon>Pentapetalae</taxon>
        <taxon>asterids</taxon>
        <taxon>campanulids</taxon>
        <taxon>Apiales</taxon>
        <taxon>Apiaceae</taxon>
        <taxon>Apioideae</taxon>
        <taxon>apioid superclade</taxon>
        <taxon>Tordylieae</taxon>
        <taxon>Tordyliinae</taxon>
        <taxon>Heracleum</taxon>
    </lineage>
</organism>
<dbReference type="AlphaFoldDB" id="A0AAD8GWQ2"/>
<dbReference type="SMART" id="SM00256">
    <property type="entry name" value="FBOX"/>
    <property type="match status" value="1"/>
</dbReference>
<comment type="caution">
    <text evidence="2">The sequence shown here is derived from an EMBL/GenBank/DDBJ whole genome shotgun (WGS) entry which is preliminary data.</text>
</comment>
<dbReference type="InterPro" id="IPR006566">
    <property type="entry name" value="FBD"/>
</dbReference>
<proteinExistence type="predicted"/>
<dbReference type="InterPro" id="IPR001810">
    <property type="entry name" value="F-box_dom"/>
</dbReference>
<dbReference type="InterPro" id="IPR053781">
    <property type="entry name" value="F-box_AtFBL13-like"/>
</dbReference>
<dbReference type="PANTHER" id="PTHR31639">
    <property type="entry name" value="F-BOX PROTEIN-LIKE"/>
    <property type="match status" value="1"/>
</dbReference>
<dbReference type="CDD" id="cd22160">
    <property type="entry name" value="F-box_AtFBL13-like"/>
    <property type="match status" value="1"/>
</dbReference>
<keyword evidence="3" id="KW-1185">Reference proteome</keyword>
<dbReference type="Pfam" id="PF08387">
    <property type="entry name" value="FBD"/>
    <property type="match status" value="1"/>
</dbReference>
<dbReference type="EMBL" id="JAUIZM010000011">
    <property type="protein sequence ID" value="KAK1355632.1"/>
    <property type="molecule type" value="Genomic_DNA"/>
</dbReference>
<dbReference type="Pfam" id="PF24758">
    <property type="entry name" value="LRR_At5g56370"/>
    <property type="match status" value="1"/>
</dbReference>
<protein>
    <submittedName>
        <fullName evidence="2">FBD domain-containing protein</fullName>
    </submittedName>
</protein>